<evidence type="ECO:0000313" key="2">
    <source>
        <dbReference type="EMBL" id="KCW66995.1"/>
    </source>
</evidence>
<sequence length="195" mass="21243">MGTKTALAGPTPSATESGAGSASPLRSALAVRRPYALRAIVTDVRPGTPHRAIVAVYLIRGEPIWTVQRLFPSKARHFAWGPLHPRSIRVADRYRIASNGYIYPLSWTGSFSPISRVIACDLVISFSSGEPPQRKSTPASSSSVLEVQTQQITWLKEISSFQLLLTHSLRAKIQVPQGQKSMCTSVSSKGMERKA</sequence>
<dbReference type="AlphaFoldDB" id="A0A059BMT8"/>
<dbReference type="EMBL" id="KK198758">
    <property type="protein sequence ID" value="KCW66995.1"/>
    <property type="molecule type" value="Genomic_DNA"/>
</dbReference>
<reference evidence="2" key="1">
    <citation type="submission" date="2013-07" db="EMBL/GenBank/DDBJ databases">
        <title>The genome of Eucalyptus grandis.</title>
        <authorList>
            <person name="Schmutz J."/>
            <person name="Hayes R."/>
            <person name="Myburg A."/>
            <person name="Tuskan G."/>
            <person name="Grattapaglia D."/>
            <person name="Rokhsar D.S."/>
        </authorList>
    </citation>
    <scope>NUCLEOTIDE SEQUENCE</scope>
    <source>
        <tissue evidence="2">Leaf extractions</tissue>
    </source>
</reference>
<dbReference type="Gramene" id="KCW66995">
    <property type="protein sequence ID" value="KCW66995"/>
    <property type="gene ID" value="EUGRSUZ_F00759"/>
</dbReference>
<feature type="region of interest" description="Disordered" evidence="1">
    <location>
        <begin position="1"/>
        <end position="21"/>
    </location>
</feature>
<gene>
    <name evidence="2" type="ORF">EUGRSUZ_F00759</name>
</gene>
<accession>A0A059BMT8</accession>
<organism evidence="2">
    <name type="scientific">Eucalyptus grandis</name>
    <name type="common">Flooded gum</name>
    <dbReference type="NCBI Taxonomy" id="71139"/>
    <lineage>
        <taxon>Eukaryota</taxon>
        <taxon>Viridiplantae</taxon>
        <taxon>Streptophyta</taxon>
        <taxon>Embryophyta</taxon>
        <taxon>Tracheophyta</taxon>
        <taxon>Spermatophyta</taxon>
        <taxon>Magnoliopsida</taxon>
        <taxon>eudicotyledons</taxon>
        <taxon>Gunneridae</taxon>
        <taxon>Pentapetalae</taxon>
        <taxon>rosids</taxon>
        <taxon>malvids</taxon>
        <taxon>Myrtales</taxon>
        <taxon>Myrtaceae</taxon>
        <taxon>Myrtoideae</taxon>
        <taxon>Eucalypteae</taxon>
        <taxon>Eucalyptus</taxon>
    </lineage>
</organism>
<name>A0A059BMT8_EUCGR</name>
<evidence type="ECO:0000256" key="1">
    <source>
        <dbReference type="SAM" id="MobiDB-lite"/>
    </source>
</evidence>
<protein>
    <submittedName>
        <fullName evidence="2">Uncharacterized protein</fullName>
    </submittedName>
</protein>
<proteinExistence type="predicted"/>